<feature type="signal peptide" evidence="10">
    <location>
        <begin position="1"/>
        <end position="26"/>
    </location>
</feature>
<dbReference type="InterPro" id="IPR012910">
    <property type="entry name" value="Plug_dom"/>
</dbReference>
<evidence type="ECO:0000259" key="11">
    <source>
        <dbReference type="Pfam" id="PF00593"/>
    </source>
</evidence>
<keyword evidence="13" id="KW-0675">Receptor</keyword>
<feature type="chain" id="PRO_5039613689" evidence="10">
    <location>
        <begin position="27"/>
        <end position="1046"/>
    </location>
</feature>
<evidence type="ECO:0000256" key="8">
    <source>
        <dbReference type="PROSITE-ProRule" id="PRU01360"/>
    </source>
</evidence>
<dbReference type="InterPro" id="IPR037066">
    <property type="entry name" value="Plug_dom_sf"/>
</dbReference>
<dbReference type="EMBL" id="SUYC01000022">
    <property type="protein sequence ID" value="MBE6272056.1"/>
    <property type="molecule type" value="Genomic_DNA"/>
</dbReference>
<comment type="subcellular location">
    <subcellularLocation>
        <location evidence="1 8">Cell outer membrane</location>
        <topology evidence="1 8">Multi-pass membrane protein</topology>
    </subcellularLocation>
</comment>
<comment type="similarity">
    <text evidence="8 9">Belongs to the TonB-dependent receptor family.</text>
</comment>
<evidence type="ECO:0000256" key="6">
    <source>
        <dbReference type="ARBA" id="ARBA00023136"/>
    </source>
</evidence>
<keyword evidence="4 8" id="KW-0812">Transmembrane</keyword>
<dbReference type="Proteomes" id="UP000806522">
    <property type="component" value="Unassembled WGS sequence"/>
</dbReference>
<dbReference type="Pfam" id="PF00593">
    <property type="entry name" value="TonB_dep_Rec_b-barrel"/>
    <property type="match status" value="1"/>
</dbReference>
<evidence type="ECO:0000256" key="2">
    <source>
        <dbReference type="ARBA" id="ARBA00022448"/>
    </source>
</evidence>
<dbReference type="InterPro" id="IPR036942">
    <property type="entry name" value="Beta-barrel_TonB_sf"/>
</dbReference>
<evidence type="ECO:0000256" key="1">
    <source>
        <dbReference type="ARBA" id="ARBA00004571"/>
    </source>
</evidence>
<protein>
    <submittedName>
        <fullName evidence="13">TonB-dependent receptor</fullName>
    </submittedName>
</protein>
<dbReference type="SUPFAM" id="SSF49464">
    <property type="entry name" value="Carboxypeptidase regulatory domain-like"/>
    <property type="match status" value="1"/>
</dbReference>
<dbReference type="InterPro" id="IPR008969">
    <property type="entry name" value="CarboxyPept-like_regulatory"/>
</dbReference>
<evidence type="ECO:0000256" key="9">
    <source>
        <dbReference type="RuleBase" id="RU003357"/>
    </source>
</evidence>
<dbReference type="InterPro" id="IPR023996">
    <property type="entry name" value="TonB-dep_OMP_SusC/RagA"/>
</dbReference>
<dbReference type="InterPro" id="IPR000531">
    <property type="entry name" value="Beta-barrel_TonB"/>
</dbReference>
<dbReference type="FunFam" id="2.60.40.1120:FF:000003">
    <property type="entry name" value="Outer membrane protein Omp121"/>
    <property type="match status" value="1"/>
</dbReference>
<proteinExistence type="inferred from homology"/>
<accession>A0A9D5SAN0</accession>
<dbReference type="Gene3D" id="2.40.170.20">
    <property type="entry name" value="TonB-dependent receptor, beta-barrel domain"/>
    <property type="match status" value="1"/>
</dbReference>
<dbReference type="SUPFAM" id="SSF56935">
    <property type="entry name" value="Porins"/>
    <property type="match status" value="1"/>
</dbReference>
<dbReference type="InterPro" id="IPR039426">
    <property type="entry name" value="TonB-dep_rcpt-like"/>
</dbReference>
<keyword evidence="3 8" id="KW-1134">Transmembrane beta strand</keyword>
<keyword evidence="5 9" id="KW-0798">TonB box</keyword>
<gene>
    <name evidence="13" type="ORF">E7101_14090</name>
</gene>
<keyword evidence="10" id="KW-0732">Signal</keyword>
<dbReference type="GO" id="GO:0009279">
    <property type="term" value="C:cell outer membrane"/>
    <property type="evidence" value="ECO:0007669"/>
    <property type="project" value="UniProtKB-SubCell"/>
</dbReference>
<dbReference type="AlphaFoldDB" id="A0A9D5SAN0"/>
<organism evidence="13 14">
    <name type="scientific">Xylanibacter ruminicola</name>
    <name type="common">Prevotella ruminicola</name>
    <dbReference type="NCBI Taxonomy" id="839"/>
    <lineage>
        <taxon>Bacteria</taxon>
        <taxon>Pseudomonadati</taxon>
        <taxon>Bacteroidota</taxon>
        <taxon>Bacteroidia</taxon>
        <taxon>Bacteroidales</taxon>
        <taxon>Prevotellaceae</taxon>
        <taxon>Xylanibacter</taxon>
    </lineage>
</organism>
<feature type="domain" description="TonB-dependent receptor-like beta-barrel" evidence="11">
    <location>
        <begin position="437"/>
        <end position="907"/>
    </location>
</feature>
<evidence type="ECO:0000259" key="12">
    <source>
        <dbReference type="Pfam" id="PF07715"/>
    </source>
</evidence>
<evidence type="ECO:0000256" key="7">
    <source>
        <dbReference type="ARBA" id="ARBA00023237"/>
    </source>
</evidence>
<comment type="caution">
    <text evidence="13">The sequence shown here is derived from an EMBL/GenBank/DDBJ whole genome shotgun (WGS) entry which is preliminary data.</text>
</comment>
<dbReference type="Pfam" id="PF07715">
    <property type="entry name" value="Plug"/>
    <property type="match status" value="1"/>
</dbReference>
<dbReference type="Gene3D" id="2.170.130.10">
    <property type="entry name" value="TonB-dependent receptor, plug domain"/>
    <property type="match status" value="1"/>
</dbReference>
<reference evidence="13" key="1">
    <citation type="submission" date="2019-04" db="EMBL/GenBank/DDBJ databases">
        <title>Evolution of Biomass-Degrading Anaerobic Consortia Revealed by Metagenomics.</title>
        <authorList>
            <person name="Peng X."/>
        </authorList>
    </citation>
    <scope>NUCLEOTIDE SEQUENCE</scope>
    <source>
        <strain evidence="13">SIG140</strain>
    </source>
</reference>
<dbReference type="Gene3D" id="2.60.40.1120">
    <property type="entry name" value="Carboxypeptidase-like, regulatory domain"/>
    <property type="match status" value="1"/>
</dbReference>
<evidence type="ECO:0000256" key="5">
    <source>
        <dbReference type="ARBA" id="ARBA00023077"/>
    </source>
</evidence>
<evidence type="ECO:0000313" key="14">
    <source>
        <dbReference type="Proteomes" id="UP000806522"/>
    </source>
</evidence>
<evidence type="ECO:0000256" key="10">
    <source>
        <dbReference type="SAM" id="SignalP"/>
    </source>
</evidence>
<sequence length="1046" mass="115779">MWNFKSIQKPLMALFLLCLFPLGALAQSLIKGTVKDVSGDPIIGASVKVQGSKSGVITDFDGNFSIQADNNATLVISYIGYTTESIKVAGKNNLSVTLKEDAQTLNDIVVIGYGVQKKSDLTGSVASVKAEDLKHRSTTDAAAALQGKAAGVQILNSSGKPGQGASIRVRGYSSNSSNIGPLLIVDGLQVSSIQYLDPSMIESMEVLKDAASAAIYGAEAGNGVVLITTKSGAKSKGQGSITYEVKFTNQNLGHVGKLLNAGQFKDWMDMQLGEVEKDGQKFRQLDLDMQDAIKQYGWDPNTNTDWMKEYFEDTWAQQHTLTFQGGNDRGSYFLSTSYVNQDGIVKGNKDRYERLTAQINADYKIKDWLQIGTNTAIEKWSSRGVSENGYGSSFEMLLLIDPLTPMYWTSRNQMLGEYASYYDAIQAGNSKYTLFGDENGYYATSYFNTRLAGANPFSQRDRAEGRNEGVNVNGTVFMNITPIKQVTFTSRLGYRLSFNNSSDWQYPYYLNGQTKGDNYTINGASNNNTWYQWENFINYNQDFGKHNVGAMAGMSFRQYNSNGVSANASGPDILTAYEPNYRYLNCVNGNDDTVKGFSGMPNMTRALSYFGRILYSYDNRYSLQGNFRADAFDSSKLSKDNRWGYFFSGSAGWTFSNEKFFKDNVDPSIMSFGKIRASWGTNGNVNVLGNYSYTAGIGLNGQWYQYGATNAATYGSMPNGIANPDLTWEKSQQFDLGADFRFFNDRLSLGIDWYKKTTKDLLVKAPVMPESGYTDMTINAGEIENSGLEVELTWKDNIGDFRYSISGNFATLKNKATYLDPSIERIGGATVEGASPGAIRCYFEQGQPVWYMRGYKYAGRAADGTAQYYAKDGSLTNDPTEGDMTNIGSGLPDVTFGLTLNAEYKGFDLTVFGAGQAGNDIYYGLYRTGYNNIAKGVYDDFKSKKFPEAKSVYGVAKFYQSSAMVYNGSFFKLKQIQLGYTLPQNLTKKVYMQNVRAYVSLDDFFTFTKYPGLDPETCTQEYNCPGLDKGNYPNMRKLVLGLSVTF</sequence>
<keyword evidence="7 8" id="KW-0998">Cell outer membrane</keyword>
<feature type="domain" description="TonB-dependent receptor plug" evidence="12">
    <location>
        <begin position="118"/>
        <end position="224"/>
    </location>
</feature>
<name>A0A9D5SAN0_XYLRU</name>
<dbReference type="PROSITE" id="PS52016">
    <property type="entry name" value="TONB_DEPENDENT_REC_3"/>
    <property type="match status" value="1"/>
</dbReference>
<dbReference type="NCBIfam" id="TIGR04057">
    <property type="entry name" value="SusC_RagA_signa"/>
    <property type="match status" value="1"/>
</dbReference>
<keyword evidence="2 8" id="KW-0813">Transport</keyword>
<dbReference type="NCBIfam" id="TIGR04056">
    <property type="entry name" value="OMP_RagA_SusC"/>
    <property type="match status" value="1"/>
</dbReference>
<evidence type="ECO:0000256" key="4">
    <source>
        <dbReference type="ARBA" id="ARBA00022692"/>
    </source>
</evidence>
<evidence type="ECO:0000313" key="13">
    <source>
        <dbReference type="EMBL" id="MBE6272056.1"/>
    </source>
</evidence>
<keyword evidence="6 8" id="KW-0472">Membrane</keyword>
<evidence type="ECO:0000256" key="3">
    <source>
        <dbReference type="ARBA" id="ARBA00022452"/>
    </source>
</evidence>
<dbReference type="InterPro" id="IPR023997">
    <property type="entry name" value="TonB-dep_OMP_SusC/RagA_CS"/>
</dbReference>
<dbReference type="Pfam" id="PF13715">
    <property type="entry name" value="CarbopepD_reg_2"/>
    <property type="match status" value="1"/>
</dbReference>